<evidence type="ECO:0000259" key="7">
    <source>
        <dbReference type="PROSITE" id="PS50250"/>
    </source>
</evidence>
<evidence type="ECO:0000256" key="3">
    <source>
        <dbReference type="ARBA" id="ARBA00022540"/>
    </source>
</evidence>
<dbReference type="InterPro" id="IPR045237">
    <property type="entry name" value="COPS7/eIF3m"/>
</dbReference>
<dbReference type="PROSITE" id="PS50005">
    <property type="entry name" value="TPR"/>
    <property type="match status" value="1"/>
</dbReference>
<comment type="function">
    <text evidence="5">Component of the eukaryotic translation initiation factor 3 (eIF-3) complex, which is involved in protein synthesis of a specialized repertoire of mRNAs and, together with other initiation factors, stimulates binding of mRNA and methionyl-tRNAi to the 40S ribosome. The eIF-3 complex specifically targets and initiates translation of a subset of mRNAs involved in cell proliferation.</text>
</comment>
<evidence type="ECO:0000256" key="1">
    <source>
        <dbReference type="ARBA" id="ARBA00008482"/>
    </source>
</evidence>
<evidence type="ECO:0000256" key="6">
    <source>
        <dbReference type="PROSITE-ProRule" id="PRU00339"/>
    </source>
</evidence>
<evidence type="ECO:0000313" key="8">
    <source>
        <dbReference type="EMBL" id="RKP25062.1"/>
    </source>
</evidence>
<keyword evidence="4 5" id="KW-0648">Protein biosynthesis</keyword>
<sequence>MLDLETSFNLVLAVLANAKEEQIDAFVTRVLVFVDEDDVERVALKLKVLSNLFNALQASSSLRARVFQSIVRLAERAGVMSAIAPQLGHLDGWMAEWSLDAEQRSELYLQLGLAFKAGGQLEQAFDMRRKYLHTIPEASWAGAKDQIVSVIADAIQSPGFFAFEELASIPSVQQLNKEPAGQLLNVLVDSSVAEYRAFIRANGDALALLGLSGEDVLRKMRILTLATIGAERLGAEVPYTDIAKALDIDVDEVEIWVIDVIRAGMISARLNQLKQTVVINRSSYRLFGQREWQMLGDRLHAWQQSLTSVLETVSNARASTQSAV</sequence>
<evidence type="ECO:0000256" key="2">
    <source>
        <dbReference type="ARBA" id="ARBA00022490"/>
    </source>
</evidence>
<protein>
    <recommendedName>
        <fullName evidence="5">Eukaryotic translation initiation factor 3 subunit M</fullName>
        <shortName evidence="5">eIF3m</shortName>
    </recommendedName>
</protein>
<keyword evidence="2 5" id="KW-0963">Cytoplasm</keyword>
<dbReference type="PANTHER" id="PTHR15350">
    <property type="entry name" value="COP9 SIGNALOSOME COMPLEX SUBUNIT 7/DENDRITIC CELL PROTEIN GA17"/>
    <property type="match status" value="1"/>
</dbReference>
<evidence type="ECO:0000313" key="9">
    <source>
        <dbReference type="Proteomes" id="UP000278143"/>
    </source>
</evidence>
<organism evidence="8 9">
    <name type="scientific">Syncephalis pseudoplumigaleata</name>
    <dbReference type="NCBI Taxonomy" id="1712513"/>
    <lineage>
        <taxon>Eukaryota</taxon>
        <taxon>Fungi</taxon>
        <taxon>Fungi incertae sedis</taxon>
        <taxon>Zoopagomycota</taxon>
        <taxon>Zoopagomycotina</taxon>
        <taxon>Zoopagomycetes</taxon>
        <taxon>Zoopagales</taxon>
        <taxon>Piptocephalidaceae</taxon>
        <taxon>Syncephalis</taxon>
    </lineage>
</organism>
<dbReference type="GO" id="GO:0033290">
    <property type="term" value="C:eukaryotic 48S preinitiation complex"/>
    <property type="evidence" value="ECO:0007669"/>
    <property type="project" value="UniProtKB-UniRule"/>
</dbReference>
<comment type="similarity">
    <text evidence="5">Belongs to the eIF-3 subunit M family.</text>
</comment>
<dbReference type="PROSITE" id="PS50250">
    <property type="entry name" value="PCI"/>
    <property type="match status" value="1"/>
</dbReference>
<name>A0A4P9YZN0_9FUNG</name>
<dbReference type="AlphaFoldDB" id="A0A4P9YZN0"/>
<keyword evidence="6" id="KW-0802">TPR repeat</keyword>
<dbReference type="OrthoDB" id="10267031at2759"/>
<proteinExistence type="inferred from homology"/>
<dbReference type="InterPro" id="IPR019734">
    <property type="entry name" value="TPR_rpt"/>
</dbReference>
<accession>A0A4P9YZN0</accession>
<dbReference type="InterPro" id="IPR027528">
    <property type="entry name" value="eIF3m"/>
</dbReference>
<dbReference type="GO" id="GO:0001732">
    <property type="term" value="P:formation of cytoplasmic translation initiation complex"/>
    <property type="evidence" value="ECO:0007669"/>
    <property type="project" value="UniProtKB-UniRule"/>
</dbReference>
<comment type="subcellular location">
    <subcellularLocation>
        <location evidence="5">Cytoplasm</location>
    </subcellularLocation>
</comment>
<dbReference type="EMBL" id="KZ989899">
    <property type="protein sequence ID" value="RKP25062.1"/>
    <property type="molecule type" value="Genomic_DNA"/>
</dbReference>
<dbReference type="InterPro" id="IPR040750">
    <property type="entry name" value="eIF3m_C_helix"/>
</dbReference>
<keyword evidence="9" id="KW-1185">Reference proteome</keyword>
<gene>
    <name evidence="8" type="ORF">SYNPS1DRAFT_16196</name>
</gene>
<dbReference type="Pfam" id="PF01399">
    <property type="entry name" value="PCI"/>
    <property type="match status" value="1"/>
</dbReference>
<dbReference type="GO" id="GO:0071541">
    <property type="term" value="C:eukaryotic translation initiation factor 3 complex, eIF3m"/>
    <property type="evidence" value="ECO:0007669"/>
    <property type="project" value="UniProtKB-UniRule"/>
</dbReference>
<comment type="subunit">
    <text evidence="5">Component of the eukaryotic translation initiation factor 3 (eIF-3) complex.</text>
</comment>
<dbReference type="HAMAP" id="MF_03012">
    <property type="entry name" value="eIF3m"/>
    <property type="match status" value="1"/>
</dbReference>
<dbReference type="GO" id="GO:0016282">
    <property type="term" value="C:eukaryotic 43S preinitiation complex"/>
    <property type="evidence" value="ECO:0007669"/>
    <property type="project" value="UniProtKB-UniRule"/>
</dbReference>
<dbReference type="SUPFAM" id="SSF46785">
    <property type="entry name" value="Winged helix' DNA-binding domain"/>
    <property type="match status" value="1"/>
</dbReference>
<dbReference type="PANTHER" id="PTHR15350:SF2">
    <property type="entry name" value="EUKARYOTIC TRANSLATION INITIATION FACTOR 3 SUBUNIT M"/>
    <property type="match status" value="1"/>
</dbReference>
<dbReference type="Pfam" id="PF18005">
    <property type="entry name" value="eIF3m_C_helix"/>
    <property type="match status" value="1"/>
</dbReference>
<feature type="domain" description="PCI" evidence="7">
    <location>
        <begin position="120"/>
        <end position="284"/>
    </location>
</feature>
<feature type="repeat" description="TPR" evidence="6">
    <location>
        <begin position="105"/>
        <end position="138"/>
    </location>
</feature>
<evidence type="ECO:0000256" key="5">
    <source>
        <dbReference type="HAMAP-Rule" id="MF_03012"/>
    </source>
</evidence>
<dbReference type="InterPro" id="IPR000717">
    <property type="entry name" value="PCI_dom"/>
</dbReference>
<comment type="similarity">
    <text evidence="1">Belongs to the CSN7/EIF3M family. CSN7 subfamily.</text>
</comment>
<dbReference type="SMART" id="SM00088">
    <property type="entry name" value="PINT"/>
    <property type="match status" value="1"/>
</dbReference>
<dbReference type="InterPro" id="IPR036390">
    <property type="entry name" value="WH_DNA-bd_sf"/>
</dbReference>
<reference evidence="9" key="1">
    <citation type="journal article" date="2018" name="Nat. Microbiol.">
        <title>Leveraging single-cell genomics to expand the fungal tree of life.</title>
        <authorList>
            <person name="Ahrendt S.R."/>
            <person name="Quandt C.A."/>
            <person name="Ciobanu D."/>
            <person name="Clum A."/>
            <person name="Salamov A."/>
            <person name="Andreopoulos B."/>
            <person name="Cheng J.F."/>
            <person name="Woyke T."/>
            <person name="Pelin A."/>
            <person name="Henrissat B."/>
            <person name="Reynolds N.K."/>
            <person name="Benny G.L."/>
            <person name="Smith M.E."/>
            <person name="James T.Y."/>
            <person name="Grigoriev I.V."/>
        </authorList>
    </citation>
    <scope>NUCLEOTIDE SEQUENCE [LARGE SCALE GENOMIC DNA]</scope>
    <source>
        <strain evidence="9">Benny S71-1</strain>
    </source>
</reference>
<evidence type="ECO:0000256" key="4">
    <source>
        <dbReference type="ARBA" id="ARBA00022917"/>
    </source>
</evidence>
<dbReference type="GO" id="GO:0003743">
    <property type="term" value="F:translation initiation factor activity"/>
    <property type="evidence" value="ECO:0007669"/>
    <property type="project" value="UniProtKB-UniRule"/>
</dbReference>
<dbReference type="Proteomes" id="UP000278143">
    <property type="component" value="Unassembled WGS sequence"/>
</dbReference>
<keyword evidence="3 5" id="KW-0396">Initiation factor</keyword>